<proteinExistence type="predicted"/>
<dbReference type="Pfam" id="PF13439">
    <property type="entry name" value="Glyco_transf_4"/>
    <property type="match status" value="1"/>
</dbReference>
<evidence type="ECO:0000313" key="3">
    <source>
        <dbReference type="EMBL" id="MBB4152985.1"/>
    </source>
</evidence>
<dbReference type="Gene3D" id="3.40.50.2000">
    <property type="entry name" value="Glycogen Phosphorylase B"/>
    <property type="match status" value="2"/>
</dbReference>
<protein>
    <submittedName>
        <fullName evidence="3">Glycosyltransferase involved in cell wall biosynthesis</fullName>
    </submittedName>
</protein>
<dbReference type="InterPro" id="IPR028098">
    <property type="entry name" value="Glyco_trans_4-like_N"/>
</dbReference>
<organism evidence="3 4">
    <name type="scientific">Sphingomonas jinjuensis</name>
    <dbReference type="NCBI Taxonomy" id="535907"/>
    <lineage>
        <taxon>Bacteria</taxon>
        <taxon>Pseudomonadati</taxon>
        <taxon>Pseudomonadota</taxon>
        <taxon>Alphaproteobacteria</taxon>
        <taxon>Sphingomonadales</taxon>
        <taxon>Sphingomonadaceae</taxon>
        <taxon>Sphingomonas</taxon>
    </lineage>
</organism>
<dbReference type="CDD" id="cd03801">
    <property type="entry name" value="GT4_PimA-like"/>
    <property type="match status" value="1"/>
</dbReference>
<keyword evidence="3" id="KW-0808">Transferase</keyword>
<dbReference type="Pfam" id="PF00534">
    <property type="entry name" value="Glycos_transf_1"/>
    <property type="match status" value="1"/>
</dbReference>
<reference evidence="3 4" key="1">
    <citation type="submission" date="2020-08" db="EMBL/GenBank/DDBJ databases">
        <title>Genomic Encyclopedia of Type Strains, Phase IV (KMG-IV): sequencing the most valuable type-strain genomes for metagenomic binning, comparative biology and taxonomic classification.</title>
        <authorList>
            <person name="Goeker M."/>
        </authorList>
    </citation>
    <scope>NUCLEOTIDE SEQUENCE [LARGE SCALE GENOMIC DNA]</scope>
    <source>
        <strain evidence="3 4">YC6723</strain>
    </source>
</reference>
<name>A0A840FI06_9SPHN</name>
<gene>
    <name evidence="3" type="ORF">GGQ80_000873</name>
</gene>
<evidence type="ECO:0000259" key="2">
    <source>
        <dbReference type="Pfam" id="PF13439"/>
    </source>
</evidence>
<comment type="caution">
    <text evidence="3">The sequence shown here is derived from an EMBL/GenBank/DDBJ whole genome shotgun (WGS) entry which is preliminary data.</text>
</comment>
<evidence type="ECO:0000313" key="4">
    <source>
        <dbReference type="Proteomes" id="UP000529795"/>
    </source>
</evidence>
<dbReference type="PANTHER" id="PTHR12526:SF636">
    <property type="entry name" value="BLL3647 PROTEIN"/>
    <property type="match status" value="1"/>
</dbReference>
<sequence length="400" mass="43355">MRIALLSPDLPSRGAANGIATYVGVMREALLQLGHEVTVFTGHEYQTSDGSIRDLPPPPIAKRLLEGLAVRLAADPGDGGVGAGLMRNAAAVLRRTGLADIVEMEESFGWSAAVRETGVPVVIRLHGPHFLSREPIENAEQQRKSNRRCALEIDAARVITAATSPSQRILDATARRWDLRVPTETIFNPMPAASVRWSSAASNPNELLCIGRFDLRKGADVVVDAFVRAVRERPELRLKMVGPDNGLRRIDGSLVRFAEYVAAKVPPADQDKIVHVGLRSPADVAQLRLSASCVIVGSRFECFPYAIAEAASIGMPIVATDVFGSGEIITDGVNGRLVPTEDPEALAEAVLWMMGDRERAARMGSAVREWAERHLDPRTIAEQTVAFYRRALNEYSGLGA</sequence>
<dbReference type="AlphaFoldDB" id="A0A840FI06"/>
<dbReference type="PANTHER" id="PTHR12526">
    <property type="entry name" value="GLYCOSYLTRANSFERASE"/>
    <property type="match status" value="1"/>
</dbReference>
<dbReference type="InterPro" id="IPR001296">
    <property type="entry name" value="Glyco_trans_1"/>
</dbReference>
<dbReference type="EMBL" id="JACIEV010000002">
    <property type="protein sequence ID" value="MBB4152985.1"/>
    <property type="molecule type" value="Genomic_DNA"/>
</dbReference>
<dbReference type="RefSeq" id="WP_183982667.1">
    <property type="nucleotide sequence ID" value="NZ_JACIEV010000002.1"/>
</dbReference>
<dbReference type="GO" id="GO:0016757">
    <property type="term" value="F:glycosyltransferase activity"/>
    <property type="evidence" value="ECO:0007669"/>
    <property type="project" value="InterPro"/>
</dbReference>
<dbReference type="SUPFAM" id="SSF53756">
    <property type="entry name" value="UDP-Glycosyltransferase/glycogen phosphorylase"/>
    <property type="match status" value="1"/>
</dbReference>
<keyword evidence="4" id="KW-1185">Reference proteome</keyword>
<feature type="domain" description="Glycosyl transferase family 1" evidence="1">
    <location>
        <begin position="201"/>
        <end position="370"/>
    </location>
</feature>
<evidence type="ECO:0000259" key="1">
    <source>
        <dbReference type="Pfam" id="PF00534"/>
    </source>
</evidence>
<feature type="domain" description="Glycosyltransferase subfamily 4-like N-terminal" evidence="2">
    <location>
        <begin position="17"/>
        <end position="188"/>
    </location>
</feature>
<dbReference type="Proteomes" id="UP000529795">
    <property type="component" value="Unassembled WGS sequence"/>
</dbReference>
<accession>A0A840FI06</accession>